<dbReference type="AlphaFoldDB" id="A0A1Y1ZM90"/>
<keyword evidence="12" id="KW-0106">Calcium</keyword>
<comment type="catalytic activity">
    <reaction evidence="9">
        <text>N(4)-(alpha-D-Man-(1-&gt;2)-alpha-D-Man-(1-&gt;2)-alpha-D-Man-(1-&gt;3)-[alpha-D-Man-(1-&gt;3)-[alpha-D-Man-(1-&gt;2)-alpha-D-Man-(1-&gt;6)]-alpha-D-Man-(1-&gt;6)]-beta-D-Man-(1-&gt;4)-beta-D-GlcNAc-(1-&gt;4)-beta-D-GlcNAc)-L-asparaginyl-[protein] (N-glucan mannose isomer 8A1,2,3B1,3) + 3 H2O = N(4)-(alpha-D-Man-(1-&gt;3)-[alpha-D-Man-(1-&gt;3)-[alpha-D-Man-(1-&gt;6)]-alpha-D-Man-(1-&gt;6)]-beta-D-Man-(1-&gt;4)-beta-D-GlcNAc-(1-&gt;4)-beta-D-GlcNAc)-L-asparaginyl-[protein] (N-glucan mannose isomer 5A1,2) + 3 beta-D-mannose</text>
        <dbReference type="Rhea" id="RHEA:56028"/>
        <dbReference type="Rhea" id="RHEA-COMP:14358"/>
        <dbReference type="Rhea" id="RHEA-COMP:14367"/>
        <dbReference type="ChEBI" id="CHEBI:15377"/>
        <dbReference type="ChEBI" id="CHEBI:28563"/>
        <dbReference type="ChEBI" id="CHEBI:59087"/>
        <dbReference type="ChEBI" id="CHEBI:60628"/>
        <dbReference type="EC" id="3.2.1.113"/>
    </reaction>
</comment>
<proteinExistence type="inferred from homology"/>
<name>A0A1Y1ZM90_9PLEO</name>
<evidence type="ECO:0000256" key="4">
    <source>
        <dbReference type="ARBA" id="ARBA00022729"/>
    </source>
</evidence>
<reference evidence="15 16" key="1">
    <citation type="submission" date="2016-07" db="EMBL/GenBank/DDBJ databases">
        <title>Pervasive Adenine N6-methylation of Active Genes in Fungi.</title>
        <authorList>
            <consortium name="DOE Joint Genome Institute"/>
            <person name="Mondo S.J."/>
            <person name="Dannebaum R.O."/>
            <person name="Kuo R.C."/>
            <person name="Labutti K."/>
            <person name="Haridas S."/>
            <person name="Kuo A."/>
            <person name="Salamov A."/>
            <person name="Ahrendt S.R."/>
            <person name="Lipzen A."/>
            <person name="Sullivan W."/>
            <person name="Andreopoulos W.B."/>
            <person name="Clum A."/>
            <person name="Lindquist E."/>
            <person name="Daum C."/>
            <person name="Ramamoorthy G.K."/>
            <person name="Gryganskyi A."/>
            <person name="Culley D."/>
            <person name="Magnuson J.K."/>
            <person name="James T.Y."/>
            <person name="O'Malley M.A."/>
            <person name="Stajich J.E."/>
            <person name="Spatafora J.W."/>
            <person name="Visel A."/>
            <person name="Grigoriev I.V."/>
        </authorList>
    </citation>
    <scope>NUCLEOTIDE SEQUENCE [LARGE SCALE GENOMIC DNA]</scope>
    <source>
        <strain evidence="15 16">CBS 115471</strain>
    </source>
</reference>
<dbReference type="GO" id="GO:0016020">
    <property type="term" value="C:membrane"/>
    <property type="evidence" value="ECO:0007669"/>
    <property type="project" value="InterPro"/>
</dbReference>
<evidence type="ECO:0000256" key="7">
    <source>
        <dbReference type="ARBA" id="ARBA00023180"/>
    </source>
</evidence>
<evidence type="ECO:0000256" key="8">
    <source>
        <dbReference type="ARBA" id="ARBA00023295"/>
    </source>
</evidence>
<dbReference type="InterPro" id="IPR050749">
    <property type="entry name" value="Glycosyl_Hydrolase_47"/>
</dbReference>
<protein>
    <recommendedName>
        <fullName evidence="14">alpha-1,2-Mannosidase</fullName>
        <ecNumber evidence="14">3.2.1.-</ecNumber>
    </recommendedName>
</protein>
<comment type="caution">
    <text evidence="15">The sequence shown here is derived from an EMBL/GenBank/DDBJ whole genome shotgun (WGS) entry which is preliminary data.</text>
</comment>
<feature type="active site" evidence="11">
    <location>
        <position position="472"/>
    </location>
</feature>
<feature type="active site" description="Proton donor" evidence="11">
    <location>
        <position position="429"/>
    </location>
</feature>
<dbReference type="Pfam" id="PF01532">
    <property type="entry name" value="Glyco_hydro_47"/>
    <property type="match status" value="1"/>
</dbReference>
<dbReference type="InterPro" id="IPR012341">
    <property type="entry name" value="6hp_glycosidase-like_sf"/>
</dbReference>
<dbReference type="Proteomes" id="UP000193144">
    <property type="component" value="Unassembled WGS sequence"/>
</dbReference>
<dbReference type="UniPathway" id="UPA00378"/>
<accession>A0A1Y1ZM90</accession>
<evidence type="ECO:0000256" key="13">
    <source>
        <dbReference type="PIRSR" id="PIRSR601382-3"/>
    </source>
</evidence>
<organism evidence="15 16">
    <name type="scientific">Clohesyomyces aquaticus</name>
    <dbReference type="NCBI Taxonomy" id="1231657"/>
    <lineage>
        <taxon>Eukaryota</taxon>
        <taxon>Fungi</taxon>
        <taxon>Dikarya</taxon>
        <taxon>Ascomycota</taxon>
        <taxon>Pezizomycotina</taxon>
        <taxon>Dothideomycetes</taxon>
        <taxon>Pleosporomycetidae</taxon>
        <taxon>Pleosporales</taxon>
        <taxon>Lindgomycetaceae</taxon>
        <taxon>Clohesyomyces</taxon>
    </lineage>
</organism>
<evidence type="ECO:0000256" key="2">
    <source>
        <dbReference type="ARBA" id="ARBA00004922"/>
    </source>
</evidence>
<dbReference type="PANTHER" id="PTHR11742:SF101">
    <property type="entry name" value="MANNOSYL-OLIGOSACCHARIDE ALPHA-1,2-MANNOSIDASE 1B"/>
    <property type="match status" value="1"/>
</dbReference>
<evidence type="ECO:0000256" key="11">
    <source>
        <dbReference type="PIRSR" id="PIRSR601382-1"/>
    </source>
</evidence>
<evidence type="ECO:0000256" key="10">
    <source>
        <dbReference type="ARBA" id="ARBA00048605"/>
    </source>
</evidence>
<evidence type="ECO:0000256" key="6">
    <source>
        <dbReference type="ARBA" id="ARBA00023157"/>
    </source>
</evidence>
<comment type="pathway">
    <text evidence="2">Protein modification; protein glycosylation.</text>
</comment>
<comment type="catalytic activity">
    <reaction evidence="10">
        <text>N(4)-(alpha-D-Man-(1-&gt;2)-alpha-D-Man-(1-&gt;2)-alpha-D-Man-(1-&gt;3)-[alpha-D-Man-(1-&gt;2)-alpha-D-Man-(1-&gt;3)-[alpha-D-Man-(1-&gt;2)-alpha-D-Man-(1-&gt;6)]-alpha-D-Man-(1-&gt;6)]-beta-D-Man-(1-&gt;4)-beta-D-GlcNAc-(1-&gt;4)-beta-D-GlcNAc)-L-asparaginyl-[protein] (N-glucan mannose isomer 9A1,2,3B1,2,3) + 4 H2O = N(4)-(alpha-D-Man-(1-&gt;3)-[alpha-D-Man-(1-&gt;3)-[alpha-D-Man-(1-&gt;6)]-alpha-D-Man-(1-&gt;6)]-beta-D-Man-(1-&gt;4)-beta-D-GlcNAc-(1-&gt;4)-beta-D-GlcNAc)-L-asparaginyl-[protein] (N-glucan mannose isomer 5A1,2) + 4 beta-D-mannose</text>
        <dbReference type="Rhea" id="RHEA:56008"/>
        <dbReference type="Rhea" id="RHEA-COMP:14356"/>
        <dbReference type="Rhea" id="RHEA-COMP:14367"/>
        <dbReference type="ChEBI" id="CHEBI:15377"/>
        <dbReference type="ChEBI" id="CHEBI:28563"/>
        <dbReference type="ChEBI" id="CHEBI:59087"/>
        <dbReference type="ChEBI" id="CHEBI:139493"/>
        <dbReference type="EC" id="3.2.1.113"/>
    </reaction>
</comment>
<feature type="active site" evidence="11">
    <location>
        <position position="314"/>
    </location>
</feature>
<dbReference type="SUPFAM" id="SSF48225">
    <property type="entry name" value="Seven-hairpin glycosidases"/>
    <property type="match status" value="1"/>
</dbReference>
<dbReference type="GO" id="GO:0036503">
    <property type="term" value="P:ERAD pathway"/>
    <property type="evidence" value="ECO:0007669"/>
    <property type="project" value="UniProtKB-ARBA"/>
</dbReference>
<dbReference type="OrthoDB" id="8118055at2759"/>
<feature type="disulfide bond" evidence="13">
    <location>
        <begin position="386"/>
        <end position="415"/>
    </location>
</feature>
<keyword evidence="16" id="KW-1185">Reference proteome</keyword>
<evidence type="ECO:0000256" key="5">
    <source>
        <dbReference type="ARBA" id="ARBA00022801"/>
    </source>
</evidence>
<dbReference type="PRINTS" id="PR00747">
    <property type="entry name" value="GLYHDRLASE47"/>
</dbReference>
<keyword evidence="7" id="KW-0325">Glycoprotein</keyword>
<dbReference type="Gene3D" id="1.50.10.10">
    <property type="match status" value="1"/>
</dbReference>
<evidence type="ECO:0000256" key="12">
    <source>
        <dbReference type="PIRSR" id="PIRSR601382-2"/>
    </source>
</evidence>
<keyword evidence="12" id="KW-0479">Metal-binding</keyword>
<evidence type="ECO:0000313" key="16">
    <source>
        <dbReference type="Proteomes" id="UP000193144"/>
    </source>
</evidence>
<dbReference type="GO" id="GO:0005783">
    <property type="term" value="C:endoplasmic reticulum"/>
    <property type="evidence" value="ECO:0007669"/>
    <property type="project" value="TreeGrafter"/>
</dbReference>
<comment type="similarity">
    <text evidence="3 14">Belongs to the glycosyl hydrolase 47 family.</text>
</comment>
<dbReference type="InterPro" id="IPR036026">
    <property type="entry name" value="Seven-hairpin_glycosidases"/>
</dbReference>
<evidence type="ECO:0000256" key="1">
    <source>
        <dbReference type="ARBA" id="ARBA00001913"/>
    </source>
</evidence>
<dbReference type="InterPro" id="IPR001382">
    <property type="entry name" value="Glyco_hydro_47"/>
</dbReference>
<dbReference type="PANTHER" id="PTHR11742">
    <property type="entry name" value="MANNOSYL-OLIGOSACCHARIDE ALPHA-1,2-MANNOSIDASE-RELATED"/>
    <property type="match status" value="1"/>
</dbReference>
<sequence>MPGFRRWGKSKFQKNPESSFKLLAAVLVITLYLIIKEFSHPTVRTPVRPATAGARIQFTEWRNGTDRADAKKADQIKAAMKYAFWRYRENAWGYDDIMPVSGGNMTTRNGWGAFIVDSASTLALMGLWRELSLSIEHILRTDFTYSKDPVDPFETTIRYLGGLVSLVDLSDAGVIPANIIDQETRDAILKQALALADALGPAYDTPTGMPWPRVDFGTQKGMPDPPELFREHPDKPRYANPVIGPARTGSSILETRTLTRLTGNPIYAANSTRAWAPLVWNKWKTTWPGMPDAPLDIVTGEPVSRQRHWDGGHDSYYEYLVKMTLLAPSSDPYLGVYKSRFLSAAHSLRNHLASRSAPAPNHAMQHLFLGRQSDPWYLNRQSHLSCFAPGTILLGSQYYDDKYLRTFALALLEGCRHTYVSTPSHIGPESWSWIPKFGFDDPVYAPATPRQLSEWETSGFWSTDAKYRGRPEYLESLFYAWRITGEARYRDWAWEAWVALEKHTKAEFGFAELRDVYRVKEEEWSGDGKGRWVDRQESYWVAETIKYAWLTMTGVEVASLDSWVFSTEGHVFRMIR</sequence>
<dbReference type="GO" id="GO:0004571">
    <property type="term" value="F:mannosyl-oligosaccharide 1,2-alpha-mannosidase activity"/>
    <property type="evidence" value="ECO:0007669"/>
    <property type="project" value="UniProtKB-EC"/>
</dbReference>
<evidence type="ECO:0000256" key="3">
    <source>
        <dbReference type="ARBA" id="ARBA00007658"/>
    </source>
</evidence>
<evidence type="ECO:0000256" key="9">
    <source>
        <dbReference type="ARBA" id="ARBA00047669"/>
    </source>
</evidence>
<dbReference type="GO" id="GO:0005975">
    <property type="term" value="P:carbohydrate metabolic process"/>
    <property type="evidence" value="ECO:0007669"/>
    <property type="project" value="InterPro"/>
</dbReference>
<keyword evidence="6 13" id="KW-1015">Disulfide bond</keyword>
<dbReference type="GO" id="GO:0005509">
    <property type="term" value="F:calcium ion binding"/>
    <property type="evidence" value="ECO:0007669"/>
    <property type="project" value="InterPro"/>
</dbReference>
<comment type="cofactor">
    <cofactor evidence="1 12">
        <name>Ca(2+)</name>
        <dbReference type="ChEBI" id="CHEBI:29108"/>
    </cofactor>
</comment>
<gene>
    <name evidence="15" type="ORF">BCR34DRAFT_587998</name>
</gene>
<feature type="binding site" evidence="12">
    <location>
        <position position="567"/>
    </location>
    <ligand>
        <name>Ca(2+)</name>
        <dbReference type="ChEBI" id="CHEBI:29108"/>
    </ligand>
</feature>
<dbReference type="STRING" id="1231657.A0A1Y1ZM90"/>
<keyword evidence="4" id="KW-0732">Signal</keyword>
<feature type="active site" description="Proton donor" evidence="11">
    <location>
        <position position="154"/>
    </location>
</feature>
<keyword evidence="8 14" id="KW-0326">Glycosidase</keyword>
<evidence type="ECO:0000313" key="15">
    <source>
        <dbReference type="EMBL" id="ORY11340.1"/>
    </source>
</evidence>
<evidence type="ECO:0000256" key="14">
    <source>
        <dbReference type="RuleBase" id="RU361193"/>
    </source>
</evidence>
<keyword evidence="5 14" id="KW-0378">Hydrolase</keyword>
<dbReference type="EC" id="3.2.1.-" evidence="14"/>
<dbReference type="EMBL" id="MCFA01000062">
    <property type="protein sequence ID" value="ORY11340.1"/>
    <property type="molecule type" value="Genomic_DNA"/>
</dbReference>